<dbReference type="EMBL" id="JAVRHL010000001">
    <property type="protein sequence ID" value="MDT0681316.1"/>
    <property type="molecule type" value="Genomic_DNA"/>
</dbReference>
<sequence length="350" mass="38251">MRPERASRPPDPLRYPFPEPPGPGEAVEVAPGILWARLPLPMALDHVNIYALEETDGWTLVDTGVNTAPCRAALDAFRDGPLAGRPIRRVFLTHHHPDHVGLAGRLAGDGAEIVTTRTAYLYARMLRLDEQATPPPETVRFWRSLGMDADTLAERQASRPFNFADAVAPIPLGFRRIAEGDRIDLGGRRWVVRCGDGHAPEHACLFDEAAEVVIGGDQLLPTISPNLGVHPTEPEANPVAEFLASCHRLAPHATPEQLVLPGHKLPFTGLPARIAALIANHEGALERLEAHLTEPRTAHECFAPLFKRTIGPAEYGLAISEAMAHLNCLHQSGRAVRRRRADGAYLFSRS</sequence>
<feature type="domain" description="Metallo-beta-lactamase" evidence="2">
    <location>
        <begin position="46"/>
        <end position="263"/>
    </location>
</feature>
<evidence type="ECO:0000259" key="2">
    <source>
        <dbReference type="SMART" id="SM00849"/>
    </source>
</evidence>
<gene>
    <name evidence="3" type="ORF">RM543_01365</name>
</gene>
<dbReference type="Gene3D" id="1.10.10.10">
    <property type="entry name" value="Winged helix-like DNA-binding domain superfamily/Winged helix DNA-binding domain"/>
    <property type="match status" value="1"/>
</dbReference>
<dbReference type="RefSeq" id="WP_311688908.1">
    <property type="nucleotide sequence ID" value="NZ_JAVRHL010000001.1"/>
</dbReference>
<dbReference type="Pfam" id="PF21221">
    <property type="entry name" value="B_lactamase-like_C"/>
    <property type="match status" value="1"/>
</dbReference>
<accession>A0ABU3DC76</accession>
<evidence type="ECO:0000313" key="3">
    <source>
        <dbReference type="EMBL" id="MDT0681316.1"/>
    </source>
</evidence>
<keyword evidence="4" id="KW-1185">Reference proteome</keyword>
<evidence type="ECO:0000256" key="1">
    <source>
        <dbReference type="SAM" id="MobiDB-lite"/>
    </source>
</evidence>
<dbReference type="SMART" id="SM00849">
    <property type="entry name" value="Lactamase_B"/>
    <property type="match status" value="1"/>
</dbReference>
<dbReference type="Gene3D" id="3.60.15.10">
    <property type="entry name" value="Ribonuclease Z/Hydroxyacylglutathione hydrolase-like"/>
    <property type="match status" value="1"/>
</dbReference>
<dbReference type="InterPro" id="IPR036866">
    <property type="entry name" value="RibonucZ/Hydroxyglut_hydro"/>
</dbReference>
<feature type="region of interest" description="Disordered" evidence="1">
    <location>
        <begin position="1"/>
        <end position="22"/>
    </location>
</feature>
<protein>
    <submittedName>
        <fullName evidence="3">MBL fold metallo-hydrolase</fullName>
    </submittedName>
</protein>
<dbReference type="Pfam" id="PF00753">
    <property type="entry name" value="Lactamase_B"/>
    <property type="match status" value="1"/>
</dbReference>
<reference evidence="3 4" key="1">
    <citation type="submission" date="2023-09" db="EMBL/GenBank/DDBJ databases">
        <authorList>
            <person name="Rey-Velasco X."/>
        </authorList>
    </citation>
    <scope>NUCLEOTIDE SEQUENCE [LARGE SCALE GENOMIC DNA]</scope>
    <source>
        <strain evidence="3 4">F158</strain>
    </source>
</reference>
<dbReference type="PANTHER" id="PTHR42951">
    <property type="entry name" value="METALLO-BETA-LACTAMASE DOMAIN-CONTAINING"/>
    <property type="match status" value="1"/>
</dbReference>
<dbReference type="SUPFAM" id="SSF56281">
    <property type="entry name" value="Metallo-hydrolase/oxidoreductase"/>
    <property type="match status" value="1"/>
</dbReference>
<dbReference type="InterPro" id="IPR001279">
    <property type="entry name" value="Metallo-B-lactamas"/>
</dbReference>
<proteinExistence type="predicted"/>
<evidence type="ECO:0000313" key="4">
    <source>
        <dbReference type="Proteomes" id="UP001265259"/>
    </source>
</evidence>
<dbReference type="InterPro" id="IPR036388">
    <property type="entry name" value="WH-like_DNA-bd_sf"/>
</dbReference>
<organism evidence="3 4">
    <name type="scientific">Tropicimonas omnivorans</name>
    <dbReference type="NCBI Taxonomy" id="3075590"/>
    <lineage>
        <taxon>Bacteria</taxon>
        <taxon>Pseudomonadati</taxon>
        <taxon>Pseudomonadota</taxon>
        <taxon>Alphaproteobacteria</taxon>
        <taxon>Rhodobacterales</taxon>
        <taxon>Roseobacteraceae</taxon>
        <taxon>Tropicimonas</taxon>
    </lineage>
</organism>
<comment type="caution">
    <text evidence="3">The sequence shown here is derived from an EMBL/GenBank/DDBJ whole genome shotgun (WGS) entry which is preliminary data.</text>
</comment>
<dbReference type="InterPro" id="IPR050855">
    <property type="entry name" value="NDM-1-like"/>
</dbReference>
<dbReference type="PANTHER" id="PTHR42951:SF21">
    <property type="entry name" value="METALLO-HYDROLASE YQJP-RELATED"/>
    <property type="match status" value="1"/>
</dbReference>
<dbReference type="InterPro" id="IPR048933">
    <property type="entry name" value="B_lactamase-like_C"/>
</dbReference>
<name>A0ABU3DC76_9RHOB</name>
<dbReference type="Proteomes" id="UP001265259">
    <property type="component" value="Unassembled WGS sequence"/>
</dbReference>
<feature type="compositionally biased region" description="Pro residues" evidence="1">
    <location>
        <begin position="9"/>
        <end position="22"/>
    </location>
</feature>